<evidence type="ECO:0000313" key="2">
    <source>
        <dbReference type="Proteomes" id="UP000245590"/>
    </source>
</evidence>
<evidence type="ECO:0000313" key="1">
    <source>
        <dbReference type="EMBL" id="PWH05217.1"/>
    </source>
</evidence>
<dbReference type="InterPro" id="IPR011604">
    <property type="entry name" value="PDDEXK-like_dom_sf"/>
</dbReference>
<proteinExistence type="predicted"/>
<name>A0A2U2RH84_9MICO</name>
<comment type="caution">
    <text evidence="1">The sequence shown here is derived from an EMBL/GenBank/DDBJ whole genome shotgun (WGS) entry which is preliminary data.</text>
</comment>
<dbReference type="EMBL" id="QFKX01000006">
    <property type="protein sequence ID" value="PWH05217.1"/>
    <property type="molecule type" value="Genomic_DNA"/>
</dbReference>
<dbReference type="Gene3D" id="3.90.320.10">
    <property type="match status" value="1"/>
</dbReference>
<reference evidence="1 2" key="1">
    <citation type="submission" date="2018-05" db="EMBL/GenBank/DDBJ databases">
        <title>Brachybacterium sp. M1HQ-2T, whole genome shotgun sequence.</title>
        <authorList>
            <person name="Tuo L."/>
        </authorList>
    </citation>
    <scope>NUCLEOTIDE SEQUENCE [LARGE SCALE GENOMIC DNA]</scope>
    <source>
        <strain evidence="1 2">M1HQ-2</strain>
    </source>
</reference>
<dbReference type="Proteomes" id="UP000245590">
    <property type="component" value="Unassembled WGS sequence"/>
</dbReference>
<dbReference type="AlphaFoldDB" id="A0A2U2RH84"/>
<accession>A0A2U2RH84</accession>
<dbReference type="OrthoDB" id="5140755at2"/>
<keyword evidence="2" id="KW-1185">Reference proteome</keyword>
<evidence type="ECO:0008006" key="3">
    <source>
        <dbReference type="Google" id="ProtNLM"/>
    </source>
</evidence>
<dbReference type="RefSeq" id="WP_109276679.1">
    <property type="nucleotide sequence ID" value="NZ_QFKX01000006.1"/>
</dbReference>
<gene>
    <name evidence="1" type="ORF">DEO23_14145</name>
</gene>
<organism evidence="1 2">
    <name type="scientific">Brachybacterium endophyticum</name>
    <dbReference type="NCBI Taxonomy" id="2182385"/>
    <lineage>
        <taxon>Bacteria</taxon>
        <taxon>Bacillati</taxon>
        <taxon>Actinomycetota</taxon>
        <taxon>Actinomycetes</taxon>
        <taxon>Micrococcales</taxon>
        <taxon>Dermabacteraceae</taxon>
        <taxon>Brachybacterium</taxon>
    </lineage>
</organism>
<protein>
    <recommendedName>
        <fullName evidence="3">PD-(D/E)XK endonuclease-like domain-containing protein</fullName>
    </recommendedName>
</protein>
<sequence length="271" mass="30125">MTTLEQLLGHNETADTRTDMLTLIENSIRRQPRSMQKLIGPSEIGTDCTHCLAAKVAGWEETQRDTAWLPMIGTAVHAALAEFFEADNRQSLAAGRRARWRPEHRVEVGSIGPHHISGTCDLYDTATGTVVDFKIVGAETLRTAKAAPKPVYRTQVHLYGRGYENAGHTPERVMIAHLPRNAVSLTQAVIFEEPYDRTVALEALERANRVHANVTTLASISEAARDEWITSQPRADGCFSCRRYPDWATQPSRLATELGLTNTRHMTRKAA</sequence>